<reference evidence="2 3" key="1">
    <citation type="submission" date="2024-03" db="EMBL/GenBank/DDBJ databases">
        <authorList>
            <person name="Jo J.-H."/>
        </authorList>
    </citation>
    <scope>NUCLEOTIDE SEQUENCE [LARGE SCALE GENOMIC DNA]</scope>
    <source>
        <strain evidence="2 3">PS1R-30</strain>
    </source>
</reference>
<feature type="transmembrane region" description="Helical" evidence="1">
    <location>
        <begin position="181"/>
        <end position="200"/>
    </location>
</feature>
<feature type="transmembrane region" description="Helical" evidence="1">
    <location>
        <begin position="141"/>
        <end position="169"/>
    </location>
</feature>
<evidence type="ECO:0008006" key="4">
    <source>
        <dbReference type="Google" id="ProtNLM"/>
    </source>
</evidence>
<feature type="transmembrane region" description="Helical" evidence="1">
    <location>
        <begin position="286"/>
        <end position="303"/>
    </location>
</feature>
<comment type="caution">
    <text evidence="2">The sequence shown here is derived from an EMBL/GenBank/DDBJ whole genome shotgun (WGS) entry which is preliminary data.</text>
</comment>
<accession>A0ABU8RR37</accession>
<keyword evidence="1" id="KW-0472">Membrane</keyword>
<feature type="transmembrane region" description="Helical" evidence="1">
    <location>
        <begin position="220"/>
        <end position="240"/>
    </location>
</feature>
<evidence type="ECO:0000313" key="2">
    <source>
        <dbReference type="EMBL" id="MEJ5975453.1"/>
    </source>
</evidence>
<dbReference type="EMBL" id="JBBHJZ010000001">
    <property type="protein sequence ID" value="MEJ5975453.1"/>
    <property type="molecule type" value="Genomic_DNA"/>
</dbReference>
<protein>
    <recommendedName>
        <fullName evidence="4">Glycosyltransferase RgtA/B/C/D-like domain-containing protein</fullName>
    </recommendedName>
</protein>
<organism evidence="2 3">
    <name type="scientific">Novosphingobium anseongense</name>
    <dbReference type="NCBI Taxonomy" id="3133436"/>
    <lineage>
        <taxon>Bacteria</taxon>
        <taxon>Pseudomonadati</taxon>
        <taxon>Pseudomonadota</taxon>
        <taxon>Alphaproteobacteria</taxon>
        <taxon>Sphingomonadales</taxon>
        <taxon>Sphingomonadaceae</taxon>
        <taxon>Novosphingobium</taxon>
    </lineage>
</organism>
<evidence type="ECO:0000313" key="3">
    <source>
        <dbReference type="Proteomes" id="UP001361239"/>
    </source>
</evidence>
<name>A0ABU8RR37_9SPHN</name>
<feature type="transmembrane region" description="Helical" evidence="1">
    <location>
        <begin position="261"/>
        <end position="280"/>
    </location>
</feature>
<gene>
    <name evidence="2" type="ORF">WG901_02305</name>
</gene>
<keyword evidence="1" id="KW-1133">Transmembrane helix</keyword>
<feature type="transmembrane region" description="Helical" evidence="1">
    <location>
        <begin position="315"/>
        <end position="334"/>
    </location>
</feature>
<proteinExistence type="predicted"/>
<keyword evidence="1" id="KW-0812">Transmembrane</keyword>
<feature type="transmembrane region" description="Helical" evidence="1">
    <location>
        <begin position="88"/>
        <end position="106"/>
    </location>
</feature>
<dbReference type="Proteomes" id="UP001361239">
    <property type="component" value="Unassembled WGS sequence"/>
</dbReference>
<keyword evidence="3" id="KW-1185">Reference proteome</keyword>
<sequence>MSGRILYSTGKPFWFDETFTGVIASQPTLSGLFGWCRAELTGPAFYAPMWLWAKLAGSSDFALRLPSLFLSIVTPLAVLWWGNRDAALRWWWAVFILLWGPVFTVAGEARAYAEIFALGTAQTVLFMRLVAQPTIARASAWIVVFSLVVLCNYWGAIPALVQGVAFLVVHRLRAVRTWPAFLLLAPLFAWAAYHLPFVLAFTQGSSKGIDGLPLSAVLEIPAFLLGIKLNAVLILAVVAGSSLVRLKHERWRPSLPGSPEAIAVLCGLTSIMAILIIAFVRPGFAPRYLTAVIPSFLLGLALWARWMAPRQAKAVILVTALMFATAAGILGGILRDPESDPRHNFELERASAWLGERAPGHLVMLWDNPIGERSDAARLAEVGGFFLRRAGHPVSVDVARAATAVDPNRVVLALTDARRKSAILWFANEAVPNSRRPRIERHDARYECRDFGRGEVNMTACRWRQPSQ</sequence>
<evidence type="ECO:0000256" key="1">
    <source>
        <dbReference type="SAM" id="Phobius"/>
    </source>
</evidence>
<dbReference type="RefSeq" id="WP_339585402.1">
    <property type="nucleotide sequence ID" value="NZ_JBBHJZ010000001.1"/>
</dbReference>
<feature type="transmembrane region" description="Helical" evidence="1">
    <location>
        <begin position="61"/>
        <end position="82"/>
    </location>
</feature>